<evidence type="ECO:0000313" key="3">
    <source>
        <dbReference type="Proteomes" id="UP001214638"/>
    </source>
</evidence>
<evidence type="ECO:0000313" key="2">
    <source>
        <dbReference type="EMBL" id="KAK2196995.1"/>
    </source>
</evidence>
<dbReference type="EMBL" id="JALLKP010000002">
    <property type="protein sequence ID" value="KAK2196995.1"/>
    <property type="molecule type" value="Genomic_DNA"/>
</dbReference>
<protein>
    <recommendedName>
        <fullName evidence="1">CERLI1-like PH domain-containing protein</fullName>
    </recommendedName>
</protein>
<dbReference type="KEGG" id="bdw:94336543"/>
<dbReference type="GeneID" id="94336543"/>
<sequence length="410" mass="47363">MFVLDAKAAGYCAAACCGLAATKYAANNVHKIPHPSECRCIGILYRVSGLHDHDPVDIIIDVLEAVNSIENTKYYFEIVAGRKSYSTQVIKPQNGKLEIFEKLNVHIRQCDDFITINLYKKTMLKTTLCGTLVLSVMEEILIEKPPKRRWYTMTLNNRSSTRVMISIYKISDSIANVELSALTLHAILQCQQEGGSSSDEEELLNSLEEMTELEKLRFYSKVITGPLKKMNTFGQMWTEYYFKPLEISQGNWEWCYWNTLDDYNAGQECSGKLEFLLISVVLADHSNNSNFYIRYHDKKGEYGIMFKKVDRDRNIWTDSLFEFIENVRKVYLKTPQYRDLKKQVMHIPRTKELEAELIKPTRLALEYESDTPKASECEDALKEESKLDLLRRHIDDMSSHMYEPVTDGAN</sequence>
<dbReference type="Proteomes" id="UP001214638">
    <property type="component" value="Unassembled WGS sequence"/>
</dbReference>
<dbReference type="Pfam" id="PF23634">
    <property type="entry name" value="PH_CERLI1"/>
    <property type="match status" value="1"/>
</dbReference>
<organism evidence="2 3">
    <name type="scientific">Babesia duncani</name>
    <dbReference type="NCBI Taxonomy" id="323732"/>
    <lineage>
        <taxon>Eukaryota</taxon>
        <taxon>Sar</taxon>
        <taxon>Alveolata</taxon>
        <taxon>Apicomplexa</taxon>
        <taxon>Aconoidasida</taxon>
        <taxon>Piroplasmida</taxon>
        <taxon>Babesiidae</taxon>
        <taxon>Babesia</taxon>
    </lineage>
</organism>
<dbReference type="AlphaFoldDB" id="A0AAD9PLQ5"/>
<reference evidence="2" key="1">
    <citation type="journal article" date="2023" name="Nat. Microbiol.">
        <title>Babesia duncani multi-omics identifies virulence factors and drug targets.</title>
        <authorList>
            <person name="Singh P."/>
            <person name="Lonardi S."/>
            <person name="Liang Q."/>
            <person name="Vydyam P."/>
            <person name="Khabirova E."/>
            <person name="Fang T."/>
            <person name="Gihaz S."/>
            <person name="Thekkiniath J."/>
            <person name="Munshi M."/>
            <person name="Abel S."/>
            <person name="Ciampossin L."/>
            <person name="Batugedara G."/>
            <person name="Gupta M."/>
            <person name="Lu X.M."/>
            <person name="Lenz T."/>
            <person name="Chakravarty S."/>
            <person name="Cornillot E."/>
            <person name="Hu Y."/>
            <person name="Ma W."/>
            <person name="Gonzalez L.M."/>
            <person name="Sanchez S."/>
            <person name="Estrada K."/>
            <person name="Sanchez-Flores A."/>
            <person name="Montero E."/>
            <person name="Harb O.S."/>
            <person name="Le Roch K.G."/>
            <person name="Mamoun C.B."/>
        </authorList>
    </citation>
    <scope>NUCLEOTIDE SEQUENCE</scope>
    <source>
        <strain evidence="2">WA1</strain>
    </source>
</reference>
<name>A0AAD9PLQ5_9APIC</name>
<feature type="domain" description="CERLI1-like PH" evidence="1">
    <location>
        <begin position="224"/>
        <end position="334"/>
    </location>
</feature>
<dbReference type="RefSeq" id="XP_067803837.1">
    <property type="nucleotide sequence ID" value="XM_067947273.1"/>
</dbReference>
<comment type="caution">
    <text evidence="2">The sequence shown here is derived from an EMBL/GenBank/DDBJ whole genome shotgun (WGS) entry which is preliminary data.</text>
</comment>
<gene>
    <name evidence="2" type="ORF">BdWA1_002245</name>
</gene>
<keyword evidence="3" id="KW-1185">Reference proteome</keyword>
<dbReference type="InterPro" id="IPR056293">
    <property type="entry name" value="PH_CERLI1"/>
</dbReference>
<proteinExistence type="predicted"/>
<evidence type="ECO:0000259" key="1">
    <source>
        <dbReference type="Pfam" id="PF23634"/>
    </source>
</evidence>
<accession>A0AAD9PLQ5</accession>